<gene>
    <name evidence="4" type="ORF">GCM10010842_36800</name>
</gene>
<dbReference type="PROSITE" id="PS51186">
    <property type="entry name" value="GNAT"/>
    <property type="match status" value="1"/>
</dbReference>
<keyword evidence="2" id="KW-0012">Acyltransferase</keyword>
<keyword evidence="5" id="KW-1185">Reference proteome</keyword>
<dbReference type="Proteomes" id="UP000645517">
    <property type="component" value="Unassembled WGS sequence"/>
</dbReference>
<organism evidence="4 5">
    <name type="scientific">Deinococcus daejeonensis</name>
    <dbReference type="NCBI Taxonomy" id="1007098"/>
    <lineage>
        <taxon>Bacteria</taxon>
        <taxon>Thermotogati</taxon>
        <taxon>Deinococcota</taxon>
        <taxon>Deinococci</taxon>
        <taxon>Deinococcales</taxon>
        <taxon>Deinococcaceae</taxon>
        <taxon>Deinococcus</taxon>
    </lineage>
</organism>
<proteinExistence type="predicted"/>
<dbReference type="RefSeq" id="WP_229782287.1">
    <property type="nucleotide sequence ID" value="NZ_BMOR01000032.1"/>
</dbReference>
<dbReference type="SUPFAM" id="SSF55729">
    <property type="entry name" value="Acyl-CoA N-acyltransferases (Nat)"/>
    <property type="match status" value="1"/>
</dbReference>
<protein>
    <recommendedName>
        <fullName evidence="3">N-acetyltransferase domain-containing protein</fullName>
    </recommendedName>
</protein>
<dbReference type="Gene3D" id="3.40.630.30">
    <property type="match status" value="1"/>
</dbReference>
<dbReference type="InterPro" id="IPR016181">
    <property type="entry name" value="Acyl_CoA_acyltransferase"/>
</dbReference>
<dbReference type="CDD" id="cd04301">
    <property type="entry name" value="NAT_SF"/>
    <property type="match status" value="1"/>
</dbReference>
<reference evidence="5" key="1">
    <citation type="journal article" date="2019" name="Int. J. Syst. Evol. Microbiol.">
        <title>The Global Catalogue of Microorganisms (GCM) 10K type strain sequencing project: providing services to taxonomists for standard genome sequencing and annotation.</title>
        <authorList>
            <consortium name="The Broad Institute Genomics Platform"/>
            <consortium name="The Broad Institute Genome Sequencing Center for Infectious Disease"/>
            <person name="Wu L."/>
            <person name="Ma J."/>
        </authorList>
    </citation>
    <scope>NUCLEOTIDE SEQUENCE [LARGE SCALE GENOMIC DNA]</scope>
    <source>
        <strain evidence="5">JCM 16918</strain>
    </source>
</reference>
<dbReference type="InterPro" id="IPR000182">
    <property type="entry name" value="GNAT_dom"/>
</dbReference>
<evidence type="ECO:0000256" key="1">
    <source>
        <dbReference type="ARBA" id="ARBA00022679"/>
    </source>
</evidence>
<dbReference type="Pfam" id="PF00583">
    <property type="entry name" value="Acetyltransf_1"/>
    <property type="match status" value="1"/>
</dbReference>
<dbReference type="InterPro" id="IPR050832">
    <property type="entry name" value="Bact_Acetyltransf"/>
</dbReference>
<evidence type="ECO:0000313" key="4">
    <source>
        <dbReference type="EMBL" id="GGN46328.1"/>
    </source>
</evidence>
<evidence type="ECO:0000259" key="3">
    <source>
        <dbReference type="PROSITE" id="PS51186"/>
    </source>
</evidence>
<dbReference type="PANTHER" id="PTHR43877">
    <property type="entry name" value="AMINOALKYLPHOSPHONATE N-ACETYLTRANSFERASE-RELATED-RELATED"/>
    <property type="match status" value="1"/>
</dbReference>
<dbReference type="EMBL" id="BMOR01000032">
    <property type="protein sequence ID" value="GGN46328.1"/>
    <property type="molecule type" value="Genomic_DNA"/>
</dbReference>
<accession>A0ABQ2JJ62</accession>
<dbReference type="PANTHER" id="PTHR43877:SF2">
    <property type="entry name" value="AMINOALKYLPHOSPHONATE N-ACETYLTRANSFERASE-RELATED"/>
    <property type="match status" value="1"/>
</dbReference>
<keyword evidence="1" id="KW-0808">Transferase</keyword>
<feature type="domain" description="N-acetyltransferase" evidence="3">
    <location>
        <begin position="6"/>
        <end position="160"/>
    </location>
</feature>
<sequence>MTVQSVRIVEVSLADSPVLTLMDAQQSELRALYADTTEVTEACDPASLSGVGGVLVAAERDGSLVGCGALKRWDAGTAEVRRMYVTPDARGSGAARAPLDALIARGGALGYARLVLETGDRQHAAVALYAGRVPACPELRGVRGRGEQPVFRVAAGVKGL</sequence>
<evidence type="ECO:0000313" key="5">
    <source>
        <dbReference type="Proteomes" id="UP000645517"/>
    </source>
</evidence>
<name>A0ABQ2JJ62_9DEIO</name>
<comment type="caution">
    <text evidence="4">The sequence shown here is derived from an EMBL/GenBank/DDBJ whole genome shotgun (WGS) entry which is preliminary data.</text>
</comment>
<evidence type="ECO:0000256" key="2">
    <source>
        <dbReference type="ARBA" id="ARBA00023315"/>
    </source>
</evidence>